<protein>
    <recommendedName>
        <fullName evidence="3">Tetratricopeptide repeat protein</fullName>
    </recommendedName>
</protein>
<reference evidence="1 2" key="1">
    <citation type="submission" date="2020-01" db="EMBL/GenBank/DDBJ databases">
        <title>Insect and environment-associated Actinomycetes.</title>
        <authorList>
            <person name="Currrie C."/>
            <person name="Chevrette M."/>
            <person name="Carlson C."/>
            <person name="Stubbendieck R."/>
            <person name="Wendt-Pienkowski E."/>
        </authorList>
    </citation>
    <scope>NUCLEOTIDE SEQUENCE [LARGE SCALE GENOMIC DNA]</scope>
    <source>
        <strain evidence="1 2">SID7754</strain>
    </source>
</reference>
<dbReference type="AlphaFoldDB" id="A0A7K3R2G6"/>
<sequence length="622" mass="66367">RLDRAPLLEALELTLRTRALDDVAPAAPAAVPVAELPESPAALILRARELERQGHPDDAAHWTRLRALVAAPGYTHPDDPEVGPLVRLRADLLSEEANQEAEEDRYAAAAALMEEAAALYDEAGEPGAAAVSRAGALVARAEAVPADATDATVTKVTALTAAHAAIVRLREETPGLAPYQEARLLRLRVTALALRFQASRDEEYSAPVLAEAELLHAFATRHDLPGQMTGALMIRASTHAHSGDLPGALAGLDALLDRLRAHGPSWHLPRALGLRGRVQLGLRDARGAHESLTEALRLAAERPAHHSRTARLHADLAQTCLALGQPDEALTHMTRSAELDLRDGKRVDAFCAYTDVAHLSLDLGREEECIALLDSLLAEPDVVGGEVDDRLVAQLRLARARAFRAADDLGAATAEFAALAADSAAWDDDPGSHAMIAAETAVLLAESGEFPRAREAVAQALAAHAHAPRYDRLSGALRELARLQAERQGPDGLADALGLLADAGRIADEARAAGHQAQGRSLDTALAYEYGRVNTYAREYEDAVTALEKALDLLGEPGPESETAAEWAECVRFAAAVEGLHQERRYDARARLTAAITLLTAAGHTEETGDLVKLEDRLSRHT</sequence>
<accession>A0A7K3R2G6</accession>
<dbReference type="Gene3D" id="1.25.40.10">
    <property type="entry name" value="Tetratricopeptide repeat domain"/>
    <property type="match status" value="1"/>
</dbReference>
<proteinExistence type="predicted"/>
<name>A0A7K3R2G6_9ACTN</name>
<gene>
    <name evidence="1" type="ORF">G3I21_32555</name>
</gene>
<organism evidence="1 2">
    <name type="scientific">Streptomyces bauhiniae</name>
    <dbReference type="NCBI Taxonomy" id="2340725"/>
    <lineage>
        <taxon>Bacteria</taxon>
        <taxon>Bacillati</taxon>
        <taxon>Actinomycetota</taxon>
        <taxon>Actinomycetes</taxon>
        <taxon>Kitasatosporales</taxon>
        <taxon>Streptomycetaceae</taxon>
        <taxon>Streptomyces</taxon>
    </lineage>
</organism>
<dbReference type="SUPFAM" id="SSF48452">
    <property type="entry name" value="TPR-like"/>
    <property type="match status" value="2"/>
</dbReference>
<evidence type="ECO:0000313" key="2">
    <source>
        <dbReference type="Proteomes" id="UP000470520"/>
    </source>
</evidence>
<evidence type="ECO:0008006" key="3">
    <source>
        <dbReference type="Google" id="ProtNLM"/>
    </source>
</evidence>
<feature type="non-terminal residue" evidence="1">
    <location>
        <position position="1"/>
    </location>
</feature>
<evidence type="ECO:0000313" key="1">
    <source>
        <dbReference type="EMBL" id="NEB96360.1"/>
    </source>
</evidence>
<dbReference type="Proteomes" id="UP000470520">
    <property type="component" value="Unassembled WGS sequence"/>
</dbReference>
<comment type="caution">
    <text evidence="1">The sequence shown here is derived from an EMBL/GenBank/DDBJ whole genome shotgun (WGS) entry which is preliminary data.</text>
</comment>
<dbReference type="EMBL" id="JAAGMR010000369">
    <property type="protein sequence ID" value="NEB96360.1"/>
    <property type="molecule type" value="Genomic_DNA"/>
</dbReference>
<dbReference type="InterPro" id="IPR011990">
    <property type="entry name" value="TPR-like_helical_dom_sf"/>
</dbReference>